<feature type="compositionally biased region" description="Low complexity" evidence="1">
    <location>
        <begin position="178"/>
        <end position="195"/>
    </location>
</feature>
<sequence>PTKPKPTKYPPTKPTKPKPTRYPRTKPTKPRPTKYPPTKSTKPKPTKYPLTKPTKPKPTKYPPTKLTKPKPTKYPLTKPTKPKPTRYPKTKPTKPRPTKYPPTKTTKPKPTKYPPTKPTKPTSTKISPTKPTKPKPTNYPPTNVTKPPFAGTSANTPPGCLTTPKPSTSVAPTRKTSRAPSSSSQSTSVPSASAPVNTSTASLPSHTTPLDITVSKTSEITTPENTTLVSVTPKSLSPSSMLETFHAKIVAITLVLAIIIGILITIGVIRYWTTDSNVQPSLSNRVYIPDPLYDIRHLDTSCEVEIHVPKQDEAISSCLSQGRLKRDSNSYQSQRTSSEATYANVPSNSFGHTYDDVISSGGNSEIPSQVSENGYEQGPRQLNFGDNHDSLPSHITIIPKITLPDPSKTFKLVLLPSLKPTNTHKSNNRHLNITTDVSDDDISANFKVFDDPVTGLDSNGTEIRGTGDMSQLMRPWTKTSNTRRVNKSNWILRQSPSYFDDDHNHIL</sequence>
<name>A0A8J1TT85_OWEFU</name>
<feature type="compositionally biased region" description="Polar residues" evidence="1">
    <location>
        <begin position="329"/>
        <end position="347"/>
    </location>
</feature>
<dbReference type="Proteomes" id="UP000749559">
    <property type="component" value="Unassembled WGS sequence"/>
</dbReference>
<feature type="compositionally biased region" description="Basic residues" evidence="1">
    <location>
        <begin position="80"/>
        <end position="97"/>
    </location>
</feature>
<gene>
    <name evidence="3" type="ORF">OFUS_LOCUS15160</name>
</gene>
<feature type="compositionally biased region" description="Basic residues" evidence="1">
    <location>
        <begin position="15"/>
        <end position="32"/>
    </location>
</feature>
<comment type="caution">
    <text evidence="3">The sequence shown here is derived from an EMBL/GenBank/DDBJ whole genome shotgun (WGS) entry which is preliminary data.</text>
</comment>
<reference evidence="3" key="1">
    <citation type="submission" date="2022-03" db="EMBL/GenBank/DDBJ databases">
        <authorList>
            <person name="Martin C."/>
        </authorList>
    </citation>
    <scope>NUCLEOTIDE SEQUENCE</scope>
</reference>
<feature type="compositionally biased region" description="Low complexity" evidence="1">
    <location>
        <begin position="119"/>
        <end position="130"/>
    </location>
</feature>
<evidence type="ECO:0000256" key="1">
    <source>
        <dbReference type="SAM" id="MobiDB-lite"/>
    </source>
</evidence>
<feature type="region of interest" description="Disordered" evidence="1">
    <location>
        <begin position="326"/>
        <end position="347"/>
    </location>
</feature>
<keyword evidence="2" id="KW-0812">Transmembrane</keyword>
<keyword evidence="2" id="KW-1133">Transmembrane helix</keyword>
<evidence type="ECO:0000313" key="4">
    <source>
        <dbReference type="Proteomes" id="UP000749559"/>
    </source>
</evidence>
<accession>A0A8J1TT85</accession>
<dbReference type="AlphaFoldDB" id="A0A8J1TT85"/>
<proteinExistence type="predicted"/>
<organism evidence="3 4">
    <name type="scientific">Owenia fusiformis</name>
    <name type="common">Polychaete worm</name>
    <dbReference type="NCBI Taxonomy" id="6347"/>
    <lineage>
        <taxon>Eukaryota</taxon>
        <taxon>Metazoa</taxon>
        <taxon>Spiralia</taxon>
        <taxon>Lophotrochozoa</taxon>
        <taxon>Annelida</taxon>
        <taxon>Polychaeta</taxon>
        <taxon>Sedentaria</taxon>
        <taxon>Canalipalpata</taxon>
        <taxon>Sabellida</taxon>
        <taxon>Oweniida</taxon>
        <taxon>Oweniidae</taxon>
        <taxon>Owenia</taxon>
    </lineage>
</organism>
<keyword evidence="2" id="KW-0472">Membrane</keyword>
<evidence type="ECO:0000313" key="3">
    <source>
        <dbReference type="EMBL" id="CAH1789874.1"/>
    </source>
</evidence>
<dbReference type="PRINTS" id="PR01217">
    <property type="entry name" value="PRICHEXTENSN"/>
</dbReference>
<dbReference type="EMBL" id="CAIIXF020000007">
    <property type="protein sequence ID" value="CAH1789874.1"/>
    <property type="molecule type" value="Genomic_DNA"/>
</dbReference>
<feature type="compositionally biased region" description="Polar residues" evidence="1">
    <location>
        <begin position="196"/>
        <end position="209"/>
    </location>
</feature>
<protein>
    <submittedName>
        <fullName evidence="3">Uncharacterized protein</fullName>
    </submittedName>
</protein>
<feature type="transmembrane region" description="Helical" evidence="2">
    <location>
        <begin position="249"/>
        <end position="272"/>
    </location>
</feature>
<keyword evidence="4" id="KW-1185">Reference proteome</keyword>
<feature type="non-terminal residue" evidence="3">
    <location>
        <position position="1"/>
    </location>
</feature>
<evidence type="ECO:0000256" key="2">
    <source>
        <dbReference type="SAM" id="Phobius"/>
    </source>
</evidence>
<feature type="region of interest" description="Disordered" evidence="1">
    <location>
        <begin position="1"/>
        <end position="209"/>
    </location>
</feature>
<feature type="compositionally biased region" description="Pro residues" evidence="1">
    <location>
        <begin position="1"/>
        <end position="14"/>
    </location>
</feature>